<proteinExistence type="predicted"/>
<evidence type="ECO:0000313" key="1">
    <source>
        <dbReference type="EMBL" id="OGC58068.1"/>
    </source>
</evidence>
<protein>
    <submittedName>
        <fullName evidence="1">Uncharacterized protein</fullName>
    </submittedName>
</protein>
<reference evidence="1 2" key="1">
    <citation type="journal article" date="2016" name="Nat. Commun.">
        <title>Thousands of microbial genomes shed light on interconnected biogeochemical processes in an aquifer system.</title>
        <authorList>
            <person name="Anantharaman K."/>
            <person name="Brown C.T."/>
            <person name="Hug L.A."/>
            <person name="Sharon I."/>
            <person name="Castelle C.J."/>
            <person name="Probst A.J."/>
            <person name="Thomas B.C."/>
            <person name="Singh A."/>
            <person name="Wilkins M.J."/>
            <person name="Karaoz U."/>
            <person name="Brodie E.L."/>
            <person name="Williams K.H."/>
            <person name="Hubbard S.S."/>
            <person name="Banfield J.F."/>
        </authorList>
    </citation>
    <scope>NUCLEOTIDE SEQUENCE [LARGE SCALE GENOMIC DNA]</scope>
</reference>
<organism evidence="1 2">
    <name type="scientific">candidate division WWE3 bacterium RIFCSPLOWO2_01_FULL_42_11</name>
    <dbReference type="NCBI Taxonomy" id="1802627"/>
    <lineage>
        <taxon>Bacteria</taxon>
        <taxon>Katanobacteria</taxon>
    </lineage>
</organism>
<comment type="caution">
    <text evidence="1">The sequence shown here is derived from an EMBL/GenBank/DDBJ whole genome shotgun (WGS) entry which is preliminary data.</text>
</comment>
<dbReference type="EMBL" id="MEVK01000044">
    <property type="protein sequence ID" value="OGC58068.1"/>
    <property type="molecule type" value="Genomic_DNA"/>
</dbReference>
<sequence length="73" mass="8646">MWGLSQPPQASFWRMRLLLWVPKVLAKHFPQKNFWVPYLDLNVLLTIWRANTKILRKPPPPFLLAMPILLILA</sequence>
<gene>
    <name evidence="1" type="ORF">A3A70_02810</name>
</gene>
<dbReference type="Proteomes" id="UP000178964">
    <property type="component" value="Unassembled WGS sequence"/>
</dbReference>
<dbReference type="AlphaFoldDB" id="A0A1F4VM80"/>
<name>A0A1F4VM80_UNCKA</name>
<evidence type="ECO:0000313" key="2">
    <source>
        <dbReference type="Proteomes" id="UP000178964"/>
    </source>
</evidence>
<accession>A0A1F4VM80</accession>